<evidence type="ECO:0000313" key="2">
    <source>
        <dbReference type="EMBL" id="MFC7059671.1"/>
    </source>
</evidence>
<feature type="compositionally biased region" description="Low complexity" evidence="1">
    <location>
        <begin position="39"/>
        <end position="49"/>
    </location>
</feature>
<dbReference type="RefSeq" id="WP_382187056.1">
    <property type="nucleotide sequence ID" value="NZ_JBHSZI010000001.1"/>
</dbReference>
<organism evidence="2 3">
    <name type="scientific">Halovenus salina</name>
    <dbReference type="NCBI Taxonomy" id="1510225"/>
    <lineage>
        <taxon>Archaea</taxon>
        <taxon>Methanobacteriati</taxon>
        <taxon>Methanobacteriota</taxon>
        <taxon>Stenosarchaea group</taxon>
        <taxon>Halobacteria</taxon>
        <taxon>Halobacteriales</taxon>
        <taxon>Haloarculaceae</taxon>
        <taxon>Halovenus</taxon>
    </lineage>
</organism>
<dbReference type="EMBL" id="JBHSZI010000001">
    <property type="protein sequence ID" value="MFC7059671.1"/>
    <property type="molecule type" value="Genomic_DNA"/>
</dbReference>
<feature type="compositionally biased region" description="Low complexity" evidence="1">
    <location>
        <begin position="1"/>
        <end position="18"/>
    </location>
</feature>
<dbReference type="AlphaFoldDB" id="A0ABD5W296"/>
<dbReference type="InterPro" id="IPR053145">
    <property type="entry name" value="AB_hydrolase_Est10"/>
</dbReference>
<proteinExistence type="predicted"/>
<comment type="caution">
    <text evidence="2">The sequence shown here is derived from an EMBL/GenBank/DDBJ whole genome shotgun (WGS) entry which is preliminary data.</text>
</comment>
<reference evidence="2 3" key="1">
    <citation type="journal article" date="2019" name="Int. J. Syst. Evol. Microbiol.">
        <title>The Global Catalogue of Microorganisms (GCM) 10K type strain sequencing project: providing services to taxonomists for standard genome sequencing and annotation.</title>
        <authorList>
            <consortium name="The Broad Institute Genomics Platform"/>
            <consortium name="The Broad Institute Genome Sequencing Center for Infectious Disease"/>
            <person name="Wu L."/>
            <person name="Ma J."/>
        </authorList>
    </citation>
    <scope>NUCLEOTIDE SEQUENCE [LARGE SCALE GENOMIC DNA]</scope>
    <source>
        <strain evidence="2 3">JCM 30072</strain>
    </source>
</reference>
<evidence type="ECO:0000313" key="3">
    <source>
        <dbReference type="Proteomes" id="UP001596445"/>
    </source>
</evidence>
<gene>
    <name evidence="2" type="ORF">ACFQQG_17610</name>
</gene>
<evidence type="ECO:0008006" key="4">
    <source>
        <dbReference type="Google" id="ProtNLM"/>
    </source>
</evidence>
<dbReference type="PANTHER" id="PTHR43265">
    <property type="entry name" value="ESTERASE ESTD"/>
    <property type="match status" value="1"/>
</dbReference>
<sequence length="272" mass="29250">MKLHNSTKTPSPTTSNGGTDRRKILRSVGSLSVVVIAGCSSDGDDSGSSPVSRTDGSPESNESSERAKTDLDPAMLERRARNFLTLQSDGSFEAAHERLLTPTAADFSVTDMENSWQQIVTTSGEFESIVESEYQKRTDGAALVIVKTAFARVRNTFEVVLTRKGVQSYQITAQEEYSWEQPSYVDTSAFTETTVTIDATTSCELGGTLSLPPDEAQVPGLVIVHGSGPIDRDGTFGPNKPYKELSWGLPVVVSPYCGTTNGPTPVMLTVQT</sequence>
<dbReference type="Proteomes" id="UP001596445">
    <property type="component" value="Unassembled WGS sequence"/>
</dbReference>
<dbReference type="Gene3D" id="3.10.450.590">
    <property type="match status" value="1"/>
</dbReference>
<feature type="region of interest" description="Disordered" evidence="1">
    <location>
        <begin position="39"/>
        <end position="74"/>
    </location>
</feature>
<evidence type="ECO:0000256" key="1">
    <source>
        <dbReference type="SAM" id="MobiDB-lite"/>
    </source>
</evidence>
<accession>A0ABD5W296</accession>
<keyword evidence="3" id="KW-1185">Reference proteome</keyword>
<dbReference type="PANTHER" id="PTHR43265:SF1">
    <property type="entry name" value="ESTERASE ESTD"/>
    <property type="match status" value="1"/>
</dbReference>
<protein>
    <recommendedName>
        <fullName evidence="4">Lipoprotein</fullName>
    </recommendedName>
</protein>
<name>A0ABD5W296_9EURY</name>
<feature type="compositionally biased region" description="Polar residues" evidence="1">
    <location>
        <begin position="50"/>
        <end position="61"/>
    </location>
</feature>
<feature type="region of interest" description="Disordered" evidence="1">
    <location>
        <begin position="1"/>
        <end position="24"/>
    </location>
</feature>
<feature type="compositionally biased region" description="Basic and acidic residues" evidence="1">
    <location>
        <begin position="63"/>
        <end position="74"/>
    </location>
</feature>